<sequence>MFPLKICGAWCLIYTSNHLFMPNSKLQIDYNRVKFSPKEKVWGLDITKNMYGVVRIDGDTNSINTNRAKIVWMKSMDYEVDTHILPVINLPHKGMFCQTHISYKLDDTLTINDGIYDYVFTRDFSDKKNDTLIRAFMTQLILDHVIRHIQL</sequence>
<proteinExistence type="predicted"/>
<organism evidence="1">
    <name type="scientific">viral metagenome</name>
    <dbReference type="NCBI Taxonomy" id="1070528"/>
    <lineage>
        <taxon>unclassified sequences</taxon>
        <taxon>metagenomes</taxon>
        <taxon>organismal metagenomes</taxon>
    </lineage>
</organism>
<dbReference type="EMBL" id="MN739527">
    <property type="protein sequence ID" value="QHT10762.1"/>
    <property type="molecule type" value="Genomic_DNA"/>
</dbReference>
<name>A0A6C0D2Z2_9ZZZZ</name>
<accession>A0A6C0D2Z2</accession>
<protein>
    <submittedName>
        <fullName evidence="1">Uncharacterized protein</fullName>
    </submittedName>
</protein>
<reference evidence="1" key="1">
    <citation type="journal article" date="2020" name="Nature">
        <title>Giant virus diversity and host interactions through global metagenomics.</title>
        <authorList>
            <person name="Schulz F."/>
            <person name="Roux S."/>
            <person name="Paez-Espino D."/>
            <person name="Jungbluth S."/>
            <person name="Walsh D.A."/>
            <person name="Denef V.J."/>
            <person name="McMahon K.D."/>
            <person name="Konstantinidis K.T."/>
            <person name="Eloe-Fadrosh E.A."/>
            <person name="Kyrpides N.C."/>
            <person name="Woyke T."/>
        </authorList>
    </citation>
    <scope>NUCLEOTIDE SEQUENCE</scope>
    <source>
        <strain evidence="1">GVMAG-M-3300023174-107</strain>
    </source>
</reference>
<dbReference type="AlphaFoldDB" id="A0A6C0D2Z2"/>
<evidence type="ECO:0000313" key="1">
    <source>
        <dbReference type="EMBL" id="QHT10762.1"/>
    </source>
</evidence>